<reference evidence="4" key="1">
    <citation type="submission" date="2020-02" db="EMBL/GenBank/DDBJ databases">
        <authorList>
            <person name="Meier V. D."/>
        </authorList>
    </citation>
    <scope>NUCLEOTIDE SEQUENCE</scope>
    <source>
        <strain evidence="4">AVDCRST_MAG48</strain>
    </source>
</reference>
<keyword evidence="1" id="KW-0547">Nucleotide-binding</keyword>
<dbReference type="PANTHER" id="PTHR16305">
    <property type="entry name" value="TESTICULAR SOLUBLE ADENYLYL CYCLASE"/>
    <property type="match status" value="1"/>
</dbReference>
<dbReference type="GO" id="GO:0005524">
    <property type="term" value="F:ATP binding"/>
    <property type="evidence" value="ECO:0007669"/>
    <property type="project" value="UniProtKB-KW"/>
</dbReference>
<evidence type="ECO:0000259" key="3">
    <source>
        <dbReference type="Pfam" id="PF13191"/>
    </source>
</evidence>
<keyword evidence="2" id="KW-0067">ATP-binding</keyword>
<organism evidence="4">
    <name type="scientific">uncultured Friedmanniella sp</name>
    <dbReference type="NCBI Taxonomy" id="335381"/>
    <lineage>
        <taxon>Bacteria</taxon>
        <taxon>Bacillati</taxon>
        <taxon>Actinomycetota</taxon>
        <taxon>Actinomycetes</taxon>
        <taxon>Propionibacteriales</taxon>
        <taxon>Nocardioidaceae</taxon>
        <taxon>Friedmanniella</taxon>
        <taxon>environmental samples</taxon>
    </lineage>
</organism>
<dbReference type="PANTHER" id="PTHR16305:SF35">
    <property type="entry name" value="TRANSCRIPTIONAL ACTIVATOR DOMAIN"/>
    <property type="match status" value="1"/>
</dbReference>
<feature type="domain" description="Orc1-like AAA ATPase" evidence="3">
    <location>
        <begin position="15"/>
        <end position="165"/>
    </location>
</feature>
<evidence type="ECO:0000256" key="1">
    <source>
        <dbReference type="ARBA" id="ARBA00022741"/>
    </source>
</evidence>
<dbReference type="EMBL" id="CADCTS010000480">
    <property type="protein sequence ID" value="CAA9336867.1"/>
    <property type="molecule type" value="Genomic_DNA"/>
</dbReference>
<evidence type="ECO:0000256" key="2">
    <source>
        <dbReference type="ARBA" id="ARBA00022840"/>
    </source>
</evidence>
<dbReference type="GO" id="GO:0004016">
    <property type="term" value="F:adenylate cyclase activity"/>
    <property type="evidence" value="ECO:0007669"/>
    <property type="project" value="TreeGrafter"/>
</dbReference>
<dbReference type="GO" id="GO:0005737">
    <property type="term" value="C:cytoplasm"/>
    <property type="evidence" value="ECO:0007669"/>
    <property type="project" value="TreeGrafter"/>
</dbReference>
<dbReference type="InterPro" id="IPR027417">
    <property type="entry name" value="P-loop_NTPase"/>
</dbReference>
<evidence type="ECO:0000313" key="4">
    <source>
        <dbReference type="EMBL" id="CAA9336867.1"/>
    </source>
</evidence>
<accession>A0A6J4LMM0</accession>
<feature type="non-terminal residue" evidence="4">
    <location>
        <position position="405"/>
    </location>
</feature>
<sequence length="405" mass="42077">MYWFPLLRGRPVGVLVGRGSALALVQRSLVDARDGHGGLLVVSGEAGIGKSRLVEAAEEVARDLGLDVGHGRAVDDPGCPPLWPWTRLARDRPALAAALAEAPAGSEPGTSARFRWGVGAADALLADARAAGLLVVLEDLHWADRTSLLLLRHLVPELPRSRLVVLATYRDAAGRPVEELLPGLLGSGTTHLRLTGLTPVDVGRWLAADPSSAEGPGLAEALHARTGGNPLLLRLLLDALAGSQAPTAVDLDRLLADRPDLRSLVAARVGELSPRARAVLRAAAVTAPVLAAPVLAAVTGQPEEAVERALAEAEEAGVLRRGTGADGREFAHALVRDAVHADLGAAERSALHHRSALALEASATPVPASSVAAHWDRTTAEGAVGCRARWWAAAARDALAGHAFD</sequence>
<proteinExistence type="predicted"/>
<protein>
    <recommendedName>
        <fullName evidence="3">Orc1-like AAA ATPase domain-containing protein</fullName>
    </recommendedName>
</protein>
<dbReference type="AlphaFoldDB" id="A0A6J4LMM0"/>
<name>A0A6J4LMM0_9ACTN</name>
<dbReference type="SUPFAM" id="SSF52540">
    <property type="entry name" value="P-loop containing nucleoside triphosphate hydrolases"/>
    <property type="match status" value="1"/>
</dbReference>
<dbReference type="InterPro" id="IPR041664">
    <property type="entry name" value="AAA_16"/>
</dbReference>
<dbReference type="Pfam" id="PF13191">
    <property type="entry name" value="AAA_16"/>
    <property type="match status" value="1"/>
</dbReference>
<gene>
    <name evidence="4" type="ORF">AVDCRST_MAG48-3431</name>
</gene>